<dbReference type="SUPFAM" id="SSF118310">
    <property type="entry name" value="AN1-like Zinc finger"/>
    <property type="match status" value="1"/>
</dbReference>
<keyword evidence="2" id="KW-0863">Zinc-finger</keyword>
<proteinExistence type="predicted"/>
<feature type="domain" description="B box-type" evidence="4">
    <location>
        <begin position="1"/>
        <end position="44"/>
    </location>
</feature>
<dbReference type="InterPro" id="IPR000058">
    <property type="entry name" value="Znf_AN1"/>
</dbReference>
<dbReference type="PANTHER" id="PTHR10634">
    <property type="entry name" value="AN1-TYPE ZINC FINGER PROTEIN"/>
    <property type="match status" value="1"/>
</dbReference>
<dbReference type="PROSITE" id="PS50119">
    <property type="entry name" value="ZF_BBOX"/>
    <property type="match status" value="1"/>
</dbReference>
<dbReference type="InterPro" id="IPR035896">
    <property type="entry name" value="AN1-like_Znf"/>
</dbReference>
<evidence type="ECO:0000256" key="1">
    <source>
        <dbReference type="ARBA" id="ARBA00022723"/>
    </source>
</evidence>
<evidence type="ECO:0000259" key="4">
    <source>
        <dbReference type="PROSITE" id="PS50119"/>
    </source>
</evidence>
<sequence length="62" mass="7356">MDRCIKCRKKTLMIYACSCRGTFCLRCRMPEDHDCKFDHQAAYQELLKLKNPKVESKKLESI</sequence>
<dbReference type="AlphaFoldDB" id="A0A6C0B2Q4"/>
<dbReference type="Pfam" id="PF01428">
    <property type="entry name" value="zf-AN1"/>
    <property type="match status" value="1"/>
</dbReference>
<evidence type="ECO:0000256" key="3">
    <source>
        <dbReference type="ARBA" id="ARBA00022833"/>
    </source>
</evidence>
<keyword evidence="3" id="KW-0862">Zinc</keyword>
<name>A0A6C0B2Q4_9ZZZZ</name>
<reference evidence="5" key="1">
    <citation type="journal article" date="2020" name="Nature">
        <title>Giant virus diversity and host interactions through global metagenomics.</title>
        <authorList>
            <person name="Schulz F."/>
            <person name="Roux S."/>
            <person name="Paez-Espino D."/>
            <person name="Jungbluth S."/>
            <person name="Walsh D.A."/>
            <person name="Denef V.J."/>
            <person name="McMahon K.D."/>
            <person name="Konstantinidis K.T."/>
            <person name="Eloe-Fadrosh E.A."/>
            <person name="Kyrpides N.C."/>
            <person name="Woyke T."/>
        </authorList>
    </citation>
    <scope>NUCLEOTIDE SEQUENCE</scope>
    <source>
        <strain evidence="5">GVMAG-M-3300009185-7</strain>
    </source>
</reference>
<dbReference type="GO" id="GO:0008270">
    <property type="term" value="F:zinc ion binding"/>
    <property type="evidence" value="ECO:0007669"/>
    <property type="project" value="UniProtKB-KW"/>
</dbReference>
<keyword evidence="1" id="KW-0479">Metal-binding</keyword>
<dbReference type="EMBL" id="MN739050">
    <property type="protein sequence ID" value="QHS86084.1"/>
    <property type="molecule type" value="Genomic_DNA"/>
</dbReference>
<dbReference type="SMART" id="SM00154">
    <property type="entry name" value="ZnF_AN1"/>
    <property type="match status" value="1"/>
</dbReference>
<evidence type="ECO:0000256" key="2">
    <source>
        <dbReference type="ARBA" id="ARBA00022771"/>
    </source>
</evidence>
<dbReference type="InterPro" id="IPR050652">
    <property type="entry name" value="AN1_A20_ZnFinger"/>
</dbReference>
<evidence type="ECO:0000313" key="5">
    <source>
        <dbReference type="EMBL" id="QHS86084.1"/>
    </source>
</evidence>
<protein>
    <recommendedName>
        <fullName evidence="4">B box-type domain-containing protein</fullName>
    </recommendedName>
</protein>
<organism evidence="5">
    <name type="scientific">viral metagenome</name>
    <dbReference type="NCBI Taxonomy" id="1070528"/>
    <lineage>
        <taxon>unclassified sequences</taxon>
        <taxon>metagenomes</taxon>
        <taxon>organismal metagenomes</taxon>
    </lineage>
</organism>
<dbReference type="InterPro" id="IPR000315">
    <property type="entry name" value="Znf_B-box"/>
</dbReference>
<accession>A0A6C0B2Q4</accession>
<dbReference type="PANTHER" id="PTHR10634:SF67">
    <property type="entry name" value="AN1-TYPE ZINC FINGER PROTEIN 3"/>
    <property type="match status" value="1"/>
</dbReference>
<dbReference type="Gene3D" id="4.10.1110.10">
    <property type="entry name" value="AN1-like Zinc finger"/>
    <property type="match status" value="1"/>
</dbReference>